<dbReference type="FunFam" id="3.30.420.40:FF:000038">
    <property type="entry name" value="Probable tRNA N6-adenosine threonylcarbamoyltransferase"/>
    <property type="match status" value="1"/>
</dbReference>
<dbReference type="PROSITE" id="PS01016">
    <property type="entry name" value="GLYCOPROTEASE"/>
    <property type="match status" value="1"/>
</dbReference>
<feature type="binding site" evidence="10">
    <location>
        <position position="121"/>
    </location>
    <ligand>
        <name>a divalent metal cation</name>
        <dbReference type="ChEBI" id="CHEBI:60240"/>
    </ligand>
</feature>
<dbReference type="EMBL" id="KL648668">
    <property type="protein sequence ID" value="KEY66188.1"/>
    <property type="molecule type" value="Genomic_DNA"/>
</dbReference>
<evidence type="ECO:0000313" key="13">
    <source>
        <dbReference type="Proteomes" id="UP000028045"/>
    </source>
</evidence>
<reference evidence="12 13" key="1">
    <citation type="journal article" date="2014" name="BMC Genomics">
        <title>Comparative genome sequencing reveals chemotype-specific gene clusters in the toxigenic black mold Stachybotrys.</title>
        <authorList>
            <person name="Semeiks J."/>
            <person name="Borek D."/>
            <person name="Otwinowski Z."/>
            <person name="Grishin N.V."/>
        </authorList>
    </citation>
    <scope>NUCLEOTIDE SEQUENCE [LARGE SCALE GENOMIC DNA]</scope>
    <source>
        <strain evidence="13">CBS 109288 / IBT 7711</strain>
    </source>
</reference>
<sequence>MPSTKTSYIALGCEGSANKLGIGVIRHSLADNTTAVLANLRHTFVSPPGTGFLPKDTAAHHRAHFAALARAALAQAGVAPADLDCICYTRGPGMGAPLASVAVAARTLALLWGKPLVGVNHCVGHIEMGREITGARDPVVLYVSGGNSQVIAYAEQRYRIFGETLDIAVGNCLDRFARTLGISNDPAPGYNIEQLAKRGHRLLELPYAVKGMDCSFSGILASADALAAQMKSGAADFTPEDLCFSLQETVFAMLVEITERAMAHVGSNQVLIVGGVGCNERLQEMMGEMAKERGGSVFATDERFCIDNGIMIAHAGLLAYETGFRTPLEDSTCTQRFRTDEVFVKWRD</sequence>
<evidence type="ECO:0000313" key="12">
    <source>
        <dbReference type="EMBL" id="KEY66188.1"/>
    </source>
</evidence>
<feature type="binding site" evidence="10">
    <location>
        <position position="125"/>
    </location>
    <ligand>
        <name>a divalent metal cation</name>
        <dbReference type="ChEBI" id="CHEBI:60240"/>
    </ligand>
</feature>
<keyword evidence="13" id="KW-1185">Reference proteome</keyword>
<dbReference type="PRINTS" id="PR00789">
    <property type="entry name" value="OSIALOPTASE"/>
</dbReference>
<dbReference type="GO" id="GO:0005737">
    <property type="term" value="C:cytoplasm"/>
    <property type="evidence" value="ECO:0007669"/>
    <property type="project" value="UniProtKB-SubCell"/>
</dbReference>
<evidence type="ECO:0000256" key="1">
    <source>
        <dbReference type="ARBA" id="ARBA00012156"/>
    </source>
</evidence>
<feature type="binding site" evidence="10">
    <location>
        <position position="142"/>
    </location>
    <ligand>
        <name>a divalent metal cation</name>
        <dbReference type="ChEBI" id="CHEBI:60240"/>
    </ligand>
</feature>
<dbReference type="Pfam" id="PF00814">
    <property type="entry name" value="TsaD"/>
    <property type="match status" value="1"/>
</dbReference>
<dbReference type="CDD" id="cd24132">
    <property type="entry name" value="ASKHA_NBD_OSGEP_like_euk"/>
    <property type="match status" value="1"/>
</dbReference>
<keyword evidence="4 10" id="KW-0819">tRNA processing</keyword>
<comment type="similarity">
    <text evidence="10">Belongs to the KAE1 / TsaD family.</text>
</comment>
<dbReference type="InterPro" id="IPR017860">
    <property type="entry name" value="Peptidase_M22_CS"/>
</dbReference>
<dbReference type="PANTHER" id="PTHR11735">
    <property type="entry name" value="TRNA N6-ADENOSINE THREONYLCARBAMOYLTRANSFERASE"/>
    <property type="match status" value="1"/>
</dbReference>
<dbReference type="AlphaFoldDB" id="A0A084ALK9"/>
<comment type="catalytic activity">
    <reaction evidence="9 10">
        <text>L-threonylcarbamoyladenylate + adenosine(37) in tRNA = N(6)-L-threonylcarbamoyladenosine(37) in tRNA + AMP + H(+)</text>
        <dbReference type="Rhea" id="RHEA:37059"/>
        <dbReference type="Rhea" id="RHEA-COMP:10162"/>
        <dbReference type="Rhea" id="RHEA-COMP:10163"/>
        <dbReference type="ChEBI" id="CHEBI:15378"/>
        <dbReference type="ChEBI" id="CHEBI:73682"/>
        <dbReference type="ChEBI" id="CHEBI:74411"/>
        <dbReference type="ChEBI" id="CHEBI:74418"/>
        <dbReference type="ChEBI" id="CHEBI:456215"/>
        <dbReference type="EC" id="2.3.1.234"/>
    </reaction>
</comment>
<feature type="binding site" evidence="10">
    <location>
        <position position="174"/>
    </location>
    <ligand>
        <name>substrate</name>
    </ligand>
</feature>
<evidence type="ECO:0000256" key="2">
    <source>
        <dbReference type="ARBA" id="ARBA00022490"/>
    </source>
</evidence>
<comment type="subcellular location">
    <subcellularLocation>
        <location evidence="10">Cytoplasm</location>
    </subcellularLocation>
    <subcellularLocation>
        <location evidence="10">Nucleus</location>
    </subcellularLocation>
</comment>
<dbReference type="SUPFAM" id="SSF53067">
    <property type="entry name" value="Actin-like ATPase domain"/>
    <property type="match status" value="1"/>
</dbReference>
<feature type="binding site" evidence="10">
    <location>
        <position position="279"/>
    </location>
    <ligand>
        <name>substrate</name>
    </ligand>
</feature>
<dbReference type="InterPro" id="IPR017861">
    <property type="entry name" value="KAE1/TsaD"/>
</dbReference>
<feature type="binding site" evidence="10">
    <location>
        <position position="307"/>
    </location>
    <ligand>
        <name>a divalent metal cation</name>
        <dbReference type="ChEBI" id="CHEBI:60240"/>
    </ligand>
</feature>
<evidence type="ECO:0000256" key="4">
    <source>
        <dbReference type="ARBA" id="ARBA00022694"/>
    </source>
</evidence>
<comment type="cofactor">
    <cofactor evidence="10">
        <name>a divalent metal cation</name>
        <dbReference type="ChEBI" id="CHEBI:60240"/>
    </cofactor>
    <text evidence="10">Binds 1 divalent metal cation per subunit.</text>
</comment>
<feature type="binding site" evidence="10">
    <location>
        <begin position="142"/>
        <end position="146"/>
    </location>
    <ligand>
        <name>substrate</name>
    </ligand>
</feature>
<dbReference type="GO" id="GO:0005634">
    <property type="term" value="C:nucleus"/>
    <property type="evidence" value="ECO:0007669"/>
    <property type="project" value="UniProtKB-SubCell"/>
</dbReference>
<dbReference type="GO" id="GO:0000408">
    <property type="term" value="C:EKC/KEOPS complex"/>
    <property type="evidence" value="ECO:0007669"/>
    <property type="project" value="InterPro"/>
</dbReference>
<feature type="binding site" evidence="10">
    <location>
        <position position="193"/>
    </location>
    <ligand>
        <name>substrate</name>
    </ligand>
</feature>
<keyword evidence="5 10" id="KW-0479">Metal-binding</keyword>
<evidence type="ECO:0000256" key="6">
    <source>
        <dbReference type="ARBA" id="ARBA00023242"/>
    </source>
</evidence>
<accession>A0A084ALK9</accession>
<evidence type="ECO:0000256" key="5">
    <source>
        <dbReference type="ARBA" id="ARBA00022723"/>
    </source>
</evidence>
<evidence type="ECO:0000256" key="3">
    <source>
        <dbReference type="ARBA" id="ARBA00022679"/>
    </source>
</evidence>
<dbReference type="InterPro" id="IPR043129">
    <property type="entry name" value="ATPase_NBD"/>
</dbReference>
<proteinExistence type="inferred from homology"/>
<dbReference type="OrthoDB" id="10254073at2759"/>
<keyword evidence="3 10" id="KW-0808">Transferase</keyword>
<dbReference type="HOGENOM" id="CLU_023208_2_2_1"/>
<evidence type="ECO:0000256" key="9">
    <source>
        <dbReference type="ARBA" id="ARBA00048117"/>
    </source>
</evidence>
<protein>
    <recommendedName>
        <fullName evidence="1">N(6)-L-threonylcarbamoyladenine synthase</fullName>
        <ecNumber evidence="1">2.3.1.234</ecNumber>
    </recommendedName>
    <alternativeName>
        <fullName evidence="8">N6-L-threonylcarbamoyladenine synthase</fullName>
    </alternativeName>
</protein>
<dbReference type="InterPro" id="IPR034680">
    <property type="entry name" value="Kae1_archaea_euk"/>
</dbReference>
<evidence type="ECO:0000256" key="10">
    <source>
        <dbReference type="HAMAP-Rule" id="MF_03180"/>
    </source>
</evidence>
<feature type="domain" description="Gcp-like" evidence="11">
    <location>
        <begin position="42"/>
        <end position="313"/>
    </location>
</feature>
<evidence type="ECO:0000256" key="7">
    <source>
        <dbReference type="ARBA" id="ARBA00023315"/>
    </source>
</evidence>
<dbReference type="GO" id="GO:0046872">
    <property type="term" value="F:metal ion binding"/>
    <property type="evidence" value="ECO:0007669"/>
    <property type="project" value="UniProtKB-KW"/>
</dbReference>
<feature type="binding site" evidence="10">
    <location>
        <position position="189"/>
    </location>
    <ligand>
        <name>substrate</name>
    </ligand>
</feature>
<dbReference type="Gene3D" id="3.30.420.40">
    <property type="match status" value="2"/>
</dbReference>
<keyword evidence="7 10" id="KW-0012">Acyltransferase</keyword>
<organism evidence="12 13">
    <name type="scientific">Stachybotrys chartarum (strain CBS 109288 / IBT 7711)</name>
    <name type="common">Toxic black mold</name>
    <name type="synonym">Stilbospora chartarum</name>
    <dbReference type="NCBI Taxonomy" id="1280523"/>
    <lineage>
        <taxon>Eukaryota</taxon>
        <taxon>Fungi</taxon>
        <taxon>Dikarya</taxon>
        <taxon>Ascomycota</taxon>
        <taxon>Pezizomycotina</taxon>
        <taxon>Sordariomycetes</taxon>
        <taxon>Hypocreomycetidae</taxon>
        <taxon>Hypocreales</taxon>
        <taxon>Stachybotryaceae</taxon>
        <taxon>Stachybotrys</taxon>
    </lineage>
</organism>
<dbReference type="Proteomes" id="UP000028045">
    <property type="component" value="Unassembled WGS sequence"/>
</dbReference>
<dbReference type="HAMAP" id="MF_01446">
    <property type="entry name" value="Kae1"/>
    <property type="match status" value="1"/>
</dbReference>
<dbReference type="NCBIfam" id="TIGR03722">
    <property type="entry name" value="arch_KAE1"/>
    <property type="match status" value="1"/>
</dbReference>
<evidence type="ECO:0000259" key="11">
    <source>
        <dbReference type="Pfam" id="PF00814"/>
    </source>
</evidence>
<evidence type="ECO:0000256" key="8">
    <source>
        <dbReference type="ARBA" id="ARBA00030439"/>
    </source>
</evidence>
<dbReference type="GO" id="GO:0061711">
    <property type="term" value="F:tRNA N(6)-L-threonylcarbamoyladenine synthase activity"/>
    <property type="evidence" value="ECO:0007669"/>
    <property type="project" value="UniProtKB-EC"/>
</dbReference>
<dbReference type="PANTHER" id="PTHR11735:SF14">
    <property type="entry name" value="TRNA N6-ADENOSINE THREONYLCARBAMOYLTRANSFERASE"/>
    <property type="match status" value="1"/>
</dbReference>
<dbReference type="FunFam" id="3.30.420.40:FF:000295">
    <property type="entry name" value="Probable tRNA N6-adenosine threonylcarbamoyltransferase"/>
    <property type="match status" value="1"/>
</dbReference>
<dbReference type="NCBIfam" id="TIGR00329">
    <property type="entry name" value="gcp_kae1"/>
    <property type="match status" value="1"/>
</dbReference>
<name>A0A084ALK9_STACB</name>
<keyword evidence="6 10" id="KW-0539">Nucleus</keyword>
<dbReference type="InterPro" id="IPR000905">
    <property type="entry name" value="Gcp-like_dom"/>
</dbReference>
<gene>
    <name evidence="12" type="ORF">S7711_07645</name>
</gene>
<keyword evidence="2 10" id="KW-0963">Cytoplasm</keyword>
<dbReference type="GO" id="GO:0002949">
    <property type="term" value="P:tRNA threonylcarbamoyladenosine modification"/>
    <property type="evidence" value="ECO:0007669"/>
    <property type="project" value="UniProtKB-UniRule"/>
</dbReference>
<dbReference type="EC" id="2.3.1.234" evidence="1"/>